<proteinExistence type="inferred from homology"/>
<dbReference type="RefSeq" id="WP_188896780.1">
    <property type="nucleotide sequence ID" value="NZ_BMMZ01000010.1"/>
</dbReference>
<reference evidence="2" key="1">
    <citation type="journal article" date="2014" name="Int. J. Syst. Evol. Microbiol.">
        <title>Complete genome sequence of Corynebacterium casei LMG S-19264T (=DSM 44701T), isolated from a smear-ripened cheese.</title>
        <authorList>
            <consortium name="US DOE Joint Genome Institute (JGI-PGF)"/>
            <person name="Walter F."/>
            <person name="Albersmeier A."/>
            <person name="Kalinowski J."/>
            <person name="Ruckert C."/>
        </authorList>
    </citation>
    <scope>NUCLEOTIDE SEQUENCE</scope>
    <source>
        <strain evidence="2">CGMCC 4.7306</strain>
    </source>
</reference>
<dbReference type="SUPFAM" id="SSF53067">
    <property type="entry name" value="Actin-like ATPase domain"/>
    <property type="match status" value="1"/>
</dbReference>
<dbReference type="PANTHER" id="PTHR18964">
    <property type="entry name" value="ROK (REPRESSOR, ORF, KINASE) FAMILY"/>
    <property type="match status" value="1"/>
</dbReference>
<reference evidence="2" key="2">
    <citation type="submission" date="2020-09" db="EMBL/GenBank/DDBJ databases">
        <authorList>
            <person name="Sun Q."/>
            <person name="Zhou Y."/>
        </authorList>
    </citation>
    <scope>NUCLEOTIDE SEQUENCE</scope>
    <source>
        <strain evidence="2">CGMCC 4.7306</strain>
    </source>
</reference>
<protein>
    <submittedName>
        <fullName evidence="2">Transcriptional regulator</fullName>
    </submittedName>
</protein>
<keyword evidence="3" id="KW-1185">Reference proteome</keyword>
<dbReference type="InterPro" id="IPR000600">
    <property type="entry name" value="ROK"/>
</dbReference>
<evidence type="ECO:0000313" key="3">
    <source>
        <dbReference type="Proteomes" id="UP000613840"/>
    </source>
</evidence>
<dbReference type="Gene3D" id="3.30.420.40">
    <property type="match status" value="2"/>
</dbReference>
<evidence type="ECO:0000313" key="2">
    <source>
        <dbReference type="EMBL" id="GGL74665.1"/>
    </source>
</evidence>
<gene>
    <name evidence="2" type="ORF">GCM10011575_36110</name>
</gene>
<accession>A0A917W6G7</accession>
<sequence length="310" mass="30157">MNHAPTIGIDIGGSKIAAGLVDRDGRVLRRAQAATPSDARDAILATAVRLGREVGSGTAVAGVGIGAGGVIVDGVVTSATALLTGWAGTDLVVHFATALGAAAAAALNDVHAHGVGEAWCGAGAGRSTVLVIAAGTGLGAVVVLDGKPLQGAHGTAGHLGHVNAPAAGDLLCSCGAVGHLEAISSGYGIVQGYHRLGGDPRLGDARHIVARAATDPDAAQVVRTSATALGSAVGGLITIIDPDVVIISGGLSSAGRLWWDEVRTAAAAATLPLVARTPIVPAGLGADAGVIGAARFLRQTLGSVSVKGES</sequence>
<evidence type="ECO:0000256" key="1">
    <source>
        <dbReference type="ARBA" id="ARBA00006479"/>
    </source>
</evidence>
<name>A0A917W6G7_9ACTN</name>
<dbReference type="EMBL" id="BMMZ01000010">
    <property type="protein sequence ID" value="GGL74665.1"/>
    <property type="molecule type" value="Genomic_DNA"/>
</dbReference>
<dbReference type="Proteomes" id="UP000613840">
    <property type="component" value="Unassembled WGS sequence"/>
</dbReference>
<comment type="similarity">
    <text evidence="1">Belongs to the ROK (NagC/XylR) family.</text>
</comment>
<dbReference type="InterPro" id="IPR043129">
    <property type="entry name" value="ATPase_NBD"/>
</dbReference>
<organism evidence="2 3">
    <name type="scientific">Microlunatus endophyticus</name>
    <dbReference type="NCBI Taxonomy" id="1716077"/>
    <lineage>
        <taxon>Bacteria</taxon>
        <taxon>Bacillati</taxon>
        <taxon>Actinomycetota</taxon>
        <taxon>Actinomycetes</taxon>
        <taxon>Propionibacteriales</taxon>
        <taxon>Propionibacteriaceae</taxon>
        <taxon>Microlunatus</taxon>
    </lineage>
</organism>
<dbReference type="AlphaFoldDB" id="A0A917W6G7"/>
<dbReference type="Pfam" id="PF00480">
    <property type="entry name" value="ROK"/>
    <property type="match status" value="1"/>
</dbReference>
<dbReference type="PANTHER" id="PTHR18964:SF169">
    <property type="entry name" value="N-ACETYLMANNOSAMINE KINASE"/>
    <property type="match status" value="1"/>
</dbReference>
<comment type="caution">
    <text evidence="2">The sequence shown here is derived from an EMBL/GenBank/DDBJ whole genome shotgun (WGS) entry which is preliminary data.</text>
</comment>